<keyword evidence="8 9" id="KW-0472">Membrane</keyword>
<feature type="transmembrane region" description="Helical" evidence="9">
    <location>
        <begin position="125"/>
        <end position="143"/>
    </location>
</feature>
<dbReference type="GO" id="GO:0006814">
    <property type="term" value="P:sodium ion transport"/>
    <property type="evidence" value="ECO:0007669"/>
    <property type="project" value="InterPro"/>
</dbReference>
<feature type="transmembrane region" description="Helical" evidence="9">
    <location>
        <begin position="345"/>
        <end position="369"/>
    </location>
</feature>
<proteinExistence type="predicted"/>
<evidence type="ECO:0000256" key="8">
    <source>
        <dbReference type="ARBA" id="ARBA00023136"/>
    </source>
</evidence>
<dbReference type="Gene3D" id="1.20.1250.20">
    <property type="entry name" value="MFS general substrate transporter like domains"/>
    <property type="match status" value="2"/>
</dbReference>
<evidence type="ECO:0000256" key="5">
    <source>
        <dbReference type="ARBA" id="ARBA00022692"/>
    </source>
</evidence>
<keyword evidence="6" id="KW-0769">Symport</keyword>
<reference evidence="10 11" key="1">
    <citation type="submission" date="2015-07" db="EMBL/GenBank/DDBJ databases">
        <title>Lactobacillus korensis/26-25/ whole genome sequencing.</title>
        <authorList>
            <person name="Kim M.K."/>
            <person name="Im W.-T."/>
            <person name="Srinivasan S."/>
            <person name="Lee J.-J."/>
        </authorList>
    </citation>
    <scope>NUCLEOTIDE SEQUENCE [LARGE SCALE GENOMIC DNA]</scope>
    <source>
        <strain evidence="10 11">26-25</strain>
    </source>
</reference>
<dbReference type="PANTHER" id="PTHR11328:SF24">
    <property type="entry name" value="MAJOR FACILITATOR SUPERFAMILY (MFS) PROFILE DOMAIN-CONTAINING PROTEIN"/>
    <property type="match status" value="1"/>
</dbReference>
<keyword evidence="7 9" id="KW-1133">Transmembrane helix</keyword>
<dbReference type="GO" id="GO:0015293">
    <property type="term" value="F:symporter activity"/>
    <property type="evidence" value="ECO:0007669"/>
    <property type="project" value="UniProtKB-KW"/>
</dbReference>
<dbReference type="Pfam" id="PF13347">
    <property type="entry name" value="MFS_2"/>
    <property type="match status" value="1"/>
</dbReference>
<keyword evidence="3" id="KW-1003">Cell membrane</keyword>
<dbReference type="CDD" id="cd17332">
    <property type="entry name" value="MFS_MelB_like"/>
    <property type="match status" value="1"/>
</dbReference>
<evidence type="ECO:0000256" key="9">
    <source>
        <dbReference type="SAM" id="Phobius"/>
    </source>
</evidence>
<accession>A0AAC8UU51</accession>
<dbReference type="RefSeq" id="WP_048733513.1">
    <property type="nucleotide sequence ID" value="NZ_CP012033.1"/>
</dbReference>
<dbReference type="EMBL" id="CP012033">
    <property type="protein sequence ID" value="AKP64445.1"/>
    <property type="molecule type" value="Genomic_DNA"/>
</dbReference>
<feature type="transmembrane region" description="Helical" evidence="9">
    <location>
        <begin position="291"/>
        <end position="310"/>
    </location>
</feature>
<comment type="subcellular location">
    <subcellularLocation>
        <location evidence="1">Cell membrane</location>
        <topology evidence="1">Multi-pass membrane protein</topology>
    </subcellularLocation>
</comment>
<feature type="transmembrane region" description="Helical" evidence="9">
    <location>
        <begin position="406"/>
        <end position="430"/>
    </location>
</feature>
<keyword evidence="5 9" id="KW-0812">Transmembrane</keyword>
<dbReference type="SUPFAM" id="SSF103473">
    <property type="entry name" value="MFS general substrate transporter"/>
    <property type="match status" value="1"/>
</dbReference>
<dbReference type="InterPro" id="IPR039672">
    <property type="entry name" value="MFS_2"/>
</dbReference>
<protein>
    <submittedName>
        <fullName evidence="10">Sodium:solute symporter</fullName>
    </submittedName>
</protein>
<evidence type="ECO:0000313" key="11">
    <source>
        <dbReference type="Proteomes" id="UP000036000"/>
    </source>
</evidence>
<dbReference type="Proteomes" id="UP000036000">
    <property type="component" value="Chromosome"/>
</dbReference>
<evidence type="ECO:0000256" key="4">
    <source>
        <dbReference type="ARBA" id="ARBA00022597"/>
    </source>
</evidence>
<gene>
    <name evidence="10" type="ORF">ABN16_05155</name>
</gene>
<keyword evidence="4" id="KW-0762">Sugar transport</keyword>
<name>A0AAC8UU51_9LACO</name>
<feature type="transmembrane region" description="Helical" evidence="9">
    <location>
        <begin position="205"/>
        <end position="225"/>
    </location>
</feature>
<evidence type="ECO:0000313" key="10">
    <source>
        <dbReference type="EMBL" id="AKP64445.1"/>
    </source>
</evidence>
<organism evidence="10 11">
    <name type="scientific">Levilactobacillus koreensis</name>
    <dbReference type="NCBI Taxonomy" id="637971"/>
    <lineage>
        <taxon>Bacteria</taxon>
        <taxon>Bacillati</taxon>
        <taxon>Bacillota</taxon>
        <taxon>Bacilli</taxon>
        <taxon>Lactobacillales</taxon>
        <taxon>Lactobacillaceae</taxon>
        <taxon>Levilactobacillus</taxon>
    </lineage>
</organism>
<feature type="transmembrane region" description="Helical" evidence="9">
    <location>
        <begin position="264"/>
        <end position="285"/>
    </location>
</feature>
<dbReference type="GO" id="GO:0008643">
    <property type="term" value="P:carbohydrate transport"/>
    <property type="evidence" value="ECO:0007669"/>
    <property type="project" value="InterPro"/>
</dbReference>
<dbReference type="GO" id="GO:0005886">
    <property type="term" value="C:plasma membrane"/>
    <property type="evidence" value="ECO:0007669"/>
    <property type="project" value="UniProtKB-SubCell"/>
</dbReference>
<dbReference type="NCBIfam" id="TIGR00792">
    <property type="entry name" value="gph"/>
    <property type="match status" value="1"/>
</dbReference>
<keyword evidence="11" id="KW-1185">Reference proteome</keyword>
<feature type="transmembrane region" description="Helical" evidence="9">
    <location>
        <begin position="24"/>
        <end position="46"/>
    </location>
</feature>
<evidence type="ECO:0000256" key="3">
    <source>
        <dbReference type="ARBA" id="ARBA00022475"/>
    </source>
</evidence>
<dbReference type="InterPro" id="IPR018043">
    <property type="entry name" value="Na/Gal_symport_CS"/>
</dbReference>
<sequence>MDATKTVAHKSKIWPVVNFAFGNFGHSALSMMFGTYFMIYVTTAMFTGVSKSQATKSIAMITGLIFVLRILEIFIDPIIGNIVDNTNTRWGRFKPWLIGAGTISALLLIVLMSGIFGLSRSNTTWFMILFIPIFTIFDIFYSFRDVSYWGMIPALSEDSHERSIFTAAGNFTGFGQNIVTMTIVPVVTYVTYLATGKHNEGQPGWTTFGIIIAAVAIICSFIVALGTHEKQNVLRNAAKEKTSLKDMFWALAHNDQMLWTALPYLVYGFGNAATAGLMFYMFKYVMDKPGLFWIAGLIPTVSGFFTSPLYPIINKWVTRKTIYAVSMCAMILAYIILIVSTDNLFMVMTALVLYYVPQGFIFMAVILTLTDTIEYGQLKNGTRSEAVTLAIRPMLDKMSSAISNGVVGWVAVAAGMTGTATAASITAGGITLFKAFAFWAGLIVHILALLIYVFKVNISEKKHAEIVEELQKKLGAENVN</sequence>
<feature type="transmembrane region" description="Helical" evidence="9">
    <location>
        <begin position="58"/>
        <end position="75"/>
    </location>
</feature>
<dbReference type="AlphaFoldDB" id="A0AAC8UU51"/>
<evidence type="ECO:0000256" key="1">
    <source>
        <dbReference type="ARBA" id="ARBA00004651"/>
    </source>
</evidence>
<dbReference type="InterPro" id="IPR036259">
    <property type="entry name" value="MFS_trans_sf"/>
</dbReference>
<dbReference type="KEGG" id="lko:ABN16_05155"/>
<dbReference type="PANTHER" id="PTHR11328">
    <property type="entry name" value="MAJOR FACILITATOR SUPERFAMILY DOMAIN-CONTAINING PROTEIN"/>
    <property type="match status" value="1"/>
</dbReference>
<keyword evidence="2" id="KW-0813">Transport</keyword>
<feature type="transmembrane region" description="Helical" evidence="9">
    <location>
        <begin position="95"/>
        <end position="118"/>
    </location>
</feature>
<feature type="transmembrane region" description="Helical" evidence="9">
    <location>
        <begin position="322"/>
        <end position="339"/>
    </location>
</feature>
<feature type="transmembrane region" description="Helical" evidence="9">
    <location>
        <begin position="436"/>
        <end position="454"/>
    </location>
</feature>
<dbReference type="InterPro" id="IPR001927">
    <property type="entry name" value="Na/Gal_symport"/>
</dbReference>
<evidence type="ECO:0000256" key="7">
    <source>
        <dbReference type="ARBA" id="ARBA00022989"/>
    </source>
</evidence>
<evidence type="ECO:0000256" key="6">
    <source>
        <dbReference type="ARBA" id="ARBA00022847"/>
    </source>
</evidence>
<evidence type="ECO:0000256" key="2">
    <source>
        <dbReference type="ARBA" id="ARBA00022448"/>
    </source>
</evidence>
<dbReference type="PROSITE" id="PS00872">
    <property type="entry name" value="NA_GALACTOSIDE_SYMP"/>
    <property type="match status" value="1"/>
</dbReference>